<dbReference type="Proteomes" id="UP000095255">
    <property type="component" value="Unassembled WGS sequence"/>
</dbReference>
<dbReference type="SUPFAM" id="SSF52540">
    <property type="entry name" value="P-loop containing nucleoside triphosphate hydrolases"/>
    <property type="match status" value="1"/>
</dbReference>
<dbReference type="AlphaFoldDB" id="A0A1E5L7I8"/>
<dbReference type="EMBL" id="MJAT01000009">
    <property type="protein sequence ID" value="OEH86008.1"/>
    <property type="molecule type" value="Genomic_DNA"/>
</dbReference>
<reference evidence="1 2" key="1">
    <citation type="submission" date="2016-09" db="EMBL/GenBank/DDBJ databases">
        <title>Desulfuribacillus arsenicus sp. nov., an obligately anaerobic, dissimilatory arsenic- and antimonate-reducing bacterium isolated from anoxic sediments.</title>
        <authorList>
            <person name="Abin C.A."/>
            <person name="Hollibaugh J.T."/>
        </authorList>
    </citation>
    <scope>NUCLEOTIDE SEQUENCE [LARGE SCALE GENOMIC DNA]</scope>
    <source>
        <strain evidence="1 2">MLFW-2</strain>
    </source>
</reference>
<accession>A0A1E5L7I8</accession>
<dbReference type="Gene3D" id="3.40.50.300">
    <property type="entry name" value="P-loop containing nucleotide triphosphate hydrolases"/>
    <property type="match status" value="1"/>
</dbReference>
<evidence type="ECO:0000313" key="1">
    <source>
        <dbReference type="EMBL" id="OEH86008.1"/>
    </source>
</evidence>
<protein>
    <recommendedName>
        <fullName evidence="3">Bacterial type II secretion system protein E domain-containing protein</fullName>
    </recommendedName>
</protein>
<dbReference type="STRING" id="1390249.BHU72_14745"/>
<organism evidence="1 2">
    <name type="scientific">Desulfuribacillus stibiiarsenatis</name>
    <dbReference type="NCBI Taxonomy" id="1390249"/>
    <lineage>
        <taxon>Bacteria</taxon>
        <taxon>Bacillati</taxon>
        <taxon>Bacillota</taxon>
        <taxon>Desulfuribacillia</taxon>
        <taxon>Desulfuribacillales</taxon>
        <taxon>Desulfuribacillaceae</taxon>
        <taxon>Desulfuribacillus</taxon>
    </lineage>
</organism>
<sequence length="442" mass="50909">MYSAAKVLQERFAHRGRSGAVIKKWVNREKAFQLIRQSLENERISELVERANRMDRVAIEELKSKIETKIYGNGISIKGIPTSELAYDYVNATYALDVLTTAYFEFDTEEIYYNGENEIFKIVNNRREHLPIILGPETAQQVLERITRGSMKGKAGTNNPLGNTRLLDGTRVAWSCYPVSETSFNLRKHAPPQKVEKRYYLENEVLSEDVLKALTAFFLADLAGGIIGEGAIGKTTMLKFLLLEMTKEWRRRIIVLERLSELGLKRYLRYYLQPNEFDVLEMEATENQSIMNLFVNTKQRAAQLLVQAEVLGGEEVENMKQLNRSGHSSGFFTGHFFPDQLIEGLAGLAAEYKKLDNTAIEEIDLRKIINISIQMEDTAQYPRKLSTVWEYGPDHQQPIIEWKGGNQYVFHKMKSSTGLRKIEKLKYRFPQYYQHLQEVGLV</sequence>
<evidence type="ECO:0000313" key="2">
    <source>
        <dbReference type="Proteomes" id="UP000095255"/>
    </source>
</evidence>
<proteinExistence type="predicted"/>
<dbReference type="Gene3D" id="3.30.450.380">
    <property type="match status" value="1"/>
</dbReference>
<evidence type="ECO:0008006" key="3">
    <source>
        <dbReference type="Google" id="ProtNLM"/>
    </source>
</evidence>
<name>A0A1E5L7I8_9FIRM</name>
<keyword evidence="2" id="KW-1185">Reference proteome</keyword>
<dbReference type="RefSeq" id="WP_069701609.1">
    <property type="nucleotide sequence ID" value="NZ_MJAT01000009.1"/>
</dbReference>
<dbReference type="InterPro" id="IPR027417">
    <property type="entry name" value="P-loop_NTPase"/>
</dbReference>
<gene>
    <name evidence="1" type="ORF">BHU72_14745</name>
</gene>
<comment type="caution">
    <text evidence="1">The sequence shown here is derived from an EMBL/GenBank/DDBJ whole genome shotgun (WGS) entry which is preliminary data.</text>
</comment>